<accession>A0A7G5H5D6</accession>
<feature type="region of interest" description="Disordered" evidence="1">
    <location>
        <begin position="108"/>
        <end position="156"/>
    </location>
</feature>
<dbReference type="AlphaFoldDB" id="A0A7G5H5D6"/>
<sequence length="156" mass="16856">MNLNYFQSLTDFFVKAPDIRGYKPMYAATFSGIIHLLSESRRRTITLKYAHLNGLLRLSEDAYYESLNWLDHAGLILYFRGKGKNAPAEISINVPEFPEISVSEAQNLQPGIAGGKGGSTGVGTGVSTQGGNGGSSQGVDSTSRFSPPPIPPYRSK</sequence>
<feature type="compositionally biased region" description="Gly residues" evidence="1">
    <location>
        <begin position="112"/>
        <end position="136"/>
    </location>
</feature>
<evidence type="ECO:0000313" key="3">
    <source>
        <dbReference type="Proteomes" id="UP000515369"/>
    </source>
</evidence>
<organism evidence="2 3">
    <name type="scientific">Spirosoma foliorum</name>
    <dbReference type="NCBI Taxonomy" id="2710596"/>
    <lineage>
        <taxon>Bacteria</taxon>
        <taxon>Pseudomonadati</taxon>
        <taxon>Bacteroidota</taxon>
        <taxon>Cytophagia</taxon>
        <taxon>Cytophagales</taxon>
        <taxon>Cytophagaceae</taxon>
        <taxon>Spirosoma</taxon>
    </lineage>
</organism>
<dbReference type="EMBL" id="CP059732">
    <property type="protein sequence ID" value="QMW06328.1"/>
    <property type="molecule type" value="Genomic_DNA"/>
</dbReference>
<keyword evidence="3" id="KW-1185">Reference proteome</keyword>
<evidence type="ECO:0000256" key="1">
    <source>
        <dbReference type="SAM" id="MobiDB-lite"/>
    </source>
</evidence>
<evidence type="ECO:0000313" key="2">
    <source>
        <dbReference type="EMBL" id="QMW06328.1"/>
    </source>
</evidence>
<dbReference type="Proteomes" id="UP000515369">
    <property type="component" value="Chromosome"/>
</dbReference>
<reference evidence="2 3" key="1">
    <citation type="submission" date="2020-07" db="EMBL/GenBank/DDBJ databases">
        <title>Spirosoma foliorum sp. nov., isolated from the leaves on the Nejang mountain Korea, Republic of.</title>
        <authorList>
            <person name="Ho H."/>
            <person name="Lee Y.-J."/>
            <person name="Nurcahyanto D.-A."/>
            <person name="Kim S.-G."/>
        </authorList>
    </citation>
    <scope>NUCLEOTIDE SEQUENCE [LARGE SCALE GENOMIC DNA]</scope>
    <source>
        <strain evidence="2 3">PL0136</strain>
    </source>
</reference>
<name>A0A7G5H5D6_9BACT</name>
<feature type="compositionally biased region" description="Pro residues" evidence="1">
    <location>
        <begin position="146"/>
        <end position="156"/>
    </location>
</feature>
<dbReference type="KEGG" id="sfol:H3H32_16280"/>
<proteinExistence type="predicted"/>
<gene>
    <name evidence="2" type="ORF">H3H32_16280</name>
</gene>
<protein>
    <submittedName>
        <fullName evidence="2">Uncharacterized protein</fullName>
    </submittedName>
</protein>
<dbReference type="RefSeq" id="WP_182463697.1">
    <property type="nucleotide sequence ID" value="NZ_CP059732.1"/>
</dbReference>